<evidence type="ECO:0000313" key="2">
    <source>
        <dbReference type="Proteomes" id="UP000726777"/>
    </source>
</evidence>
<protein>
    <submittedName>
        <fullName evidence="1">Uncharacterized protein</fullName>
    </submittedName>
</protein>
<reference evidence="1" key="1">
    <citation type="submission" date="2020-09" db="EMBL/GenBank/DDBJ databases">
        <title>Genome sequence of Vibrio parahaemolyticus isolates.</title>
        <authorList>
            <person name="Hammerl J.A."/>
            <person name="Strauch E."/>
        </authorList>
    </citation>
    <scope>NUCLEOTIDE SEQUENCE</scope>
    <source>
        <strain evidence="1">17-VB00146</strain>
    </source>
</reference>
<organism evidence="1 2">
    <name type="scientific">Vibrio parahaemolyticus</name>
    <dbReference type="NCBI Taxonomy" id="670"/>
    <lineage>
        <taxon>Bacteria</taxon>
        <taxon>Pseudomonadati</taxon>
        <taxon>Pseudomonadota</taxon>
        <taxon>Gammaproteobacteria</taxon>
        <taxon>Vibrionales</taxon>
        <taxon>Vibrionaceae</taxon>
        <taxon>Vibrio</taxon>
    </lineage>
</organism>
<comment type="caution">
    <text evidence="1">The sequence shown here is derived from an EMBL/GenBank/DDBJ whole genome shotgun (WGS) entry which is preliminary data.</text>
</comment>
<dbReference type="AlphaFoldDB" id="A0A9Q3YLJ5"/>
<gene>
    <name evidence="1" type="ORF">IB292_21875</name>
</gene>
<name>A0A9Q3YLJ5_VIBPH</name>
<dbReference type="Proteomes" id="UP000726777">
    <property type="component" value="Unassembled WGS sequence"/>
</dbReference>
<evidence type="ECO:0000313" key="1">
    <source>
        <dbReference type="EMBL" id="MCC3807672.1"/>
    </source>
</evidence>
<proteinExistence type="predicted"/>
<sequence length="105" mass="12082">MMNHEKAMYSTIEFSFTLSEFVASPCVLPFDDARYVPPTPEQVQFLQHYLGLSLEALRAFLGDKDALRSYDIDRNGWRRMLYAARLADVHHDVEQAQLAARQAFA</sequence>
<dbReference type="EMBL" id="JACVHL010000029">
    <property type="protein sequence ID" value="MCC3807672.1"/>
    <property type="molecule type" value="Genomic_DNA"/>
</dbReference>
<accession>A0A9Q3YLJ5</accession>